<proteinExistence type="predicted"/>
<dbReference type="InterPro" id="IPR036597">
    <property type="entry name" value="Fido-like_dom_sf"/>
</dbReference>
<name>A0A8E0WKD5_9RICK</name>
<dbReference type="PROSITE" id="PS51459">
    <property type="entry name" value="FIDO"/>
    <property type="match status" value="1"/>
</dbReference>
<dbReference type="Gene3D" id="1.20.120.1870">
    <property type="entry name" value="Fic/DOC protein, Fido domain"/>
    <property type="match status" value="1"/>
</dbReference>
<accession>A0A8E0WKD5</accession>
<dbReference type="RefSeq" id="WP_052644854.1">
    <property type="nucleotide sequence ID" value="NZ_CP113531.1"/>
</dbReference>
<reference evidence="2 4" key="1">
    <citation type="submission" date="2014-02" db="EMBL/GenBank/DDBJ databases">
        <title>Draft genome sequence of Rickettsia buchneri sp. nov. ISO7T.</title>
        <authorList>
            <person name="Felsheim R.F."/>
            <person name="Kurtti T.J."/>
            <person name="Munderloh U.G."/>
        </authorList>
    </citation>
    <scope>NUCLEOTIDE SEQUENCE [LARGE SCALE GENOMIC DNA]</scope>
    <source>
        <strain evidence="2 4">ISO7</strain>
    </source>
</reference>
<keyword evidence="4" id="KW-1185">Reference proteome</keyword>
<evidence type="ECO:0000313" key="2">
    <source>
        <dbReference type="EMBL" id="KDO02268.1"/>
    </source>
</evidence>
<dbReference type="SUPFAM" id="SSF140931">
    <property type="entry name" value="Fic-like"/>
    <property type="match status" value="1"/>
</dbReference>
<dbReference type="InterPro" id="IPR053737">
    <property type="entry name" value="Type_II_TA_Toxin"/>
</dbReference>
<organism evidence="2 4">
    <name type="scientific">Rickettsia tamurae subsp. buchneri</name>
    <dbReference type="NCBI Taxonomy" id="1462938"/>
    <lineage>
        <taxon>Bacteria</taxon>
        <taxon>Pseudomonadati</taxon>
        <taxon>Pseudomonadota</taxon>
        <taxon>Alphaproteobacteria</taxon>
        <taxon>Rickettsiales</taxon>
        <taxon>Rickettsiaceae</taxon>
        <taxon>Rickettsieae</taxon>
        <taxon>Rickettsia</taxon>
        <taxon>spotted fever group</taxon>
    </lineage>
</organism>
<dbReference type="EMBL" id="JFKF01000151">
    <property type="protein sequence ID" value="KDO02439.1"/>
    <property type="molecule type" value="Genomic_DNA"/>
</dbReference>
<gene>
    <name evidence="3" type="ORF">REISMN_07015</name>
    <name evidence="2" type="ORF">REISMN_07935</name>
</gene>
<feature type="domain" description="Fido" evidence="1">
    <location>
        <begin position="50"/>
        <end position="179"/>
    </location>
</feature>
<dbReference type="Pfam" id="PF02661">
    <property type="entry name" value="Fic"/>
    <property type="match status" value="1"/>
</dbReference>
<protein>
    <submittedName>
        <fullName evidence="2">Fic/DOC family protein</fullName>
    </submittedName>
</protein>
<dbReference type="AlphaFoldDB" id="A0A8E0WKD5"/>
<dbReference type="EMBL" id="JFKF01000186">
    <property type="protein sequence ID" value="KDO02268.1"/>
    <property type="molecule type" value="Genomic_DNA"/>
</dbReference>
<sequence>MINQNLVNSTGQELINLIRNYSKTWEILVKYDEDKLNPPTKLQAETNGLLSYQESLEAIKKLKQELGKQEDAEISNLFGAERDNSFKGILGNIDQTFDGKSLYNSAEEKAAHLLYFIIKDHPFSDGNKRIGCLLFFTLSYQSKNWVKKYWSKCYDIISIILIAESDPIQKELMINLIMNLIND</sequence>
<dbReference type="Proteomes" id="UP000027161">
    <property type="component" value="Unassembled WGS sequence"/>
</dbReference>
<evidence type="ECO:0000313" key="3">
    <source>
        <dbReference type="EMBL" id="KDO02439.1"/>
    </source>
</evidence>
<dbReference type="InterPro" id="IPR003812">
    <property type="entry name" value="Fido"/>
</dbReference>
<comment type="caution">
    <text evidence="2">The sequence shown here is derived from an EMBL/GenBank/DDBJ whole genome shotgun (WGS) entry which is preliminary data.</text>
</comment>
<evidence type="ECO:0000313" key="4">
    <source>
        <dbReference type="Proteomes" id="UP000027161"/>
    </source>
</evidence>
<evidence type="ECO:0000259" key="1">
    <source>
        <dbReference type="PROSITE" id="PS51459"/>
    </source>
</evidence>